<dbReference type="PRINTS" id="PR00134">
    <property type="entry name" value="GLHYDRLASE10"/>
</dbReference>
<comment type="similarity">
    <text evidence="2 9">Belongs to the glycosyl hydrolase 10 (cellulase F) family.</text>
</comment>
<keyword evidence="5 9" id="KW-0378">Hydrolase</keyword>
<dbReference type="SUPFAM" id="SSF51445">
    <property type="entry name" value="(Trans)glycosidases"/>
    <property type="match status" value="1"/>
</dbReference>
<keyword evidence="6 9" id="KW-0119">Carbohydrate metabolism</keyword>
<dbReference type="PANTHER" id="PTHR31490">
    <property type="entry name" value="GLYCOSYL HYDROLASE"/>
    <property type="match status" value="1"/>
</dbReference>
<dbReference type="InterPro" id="IPR044846">
    <property type="entry name" value="GH10"/>
</dbReference>
<protein>
    <recommendedName>
        <fullName evidence="9">Beta-xylanase</fullName>
        <ecNumber evidence="9">3.2.1.8</ecNumber>
    </recommendedName>
</protein>
<sequence>MNLRSISRFRVPHLPASFVRTSRLSGFQISLGLRAELGLQGEQGLPVVLELPGTLRSLAVRALRMGDSKVRVLGRGVSEAGIAEAVKRSRAVHHSGPSQLSDLSWVRIAAALMLALLTSLAPVCAQFDGQDSFPGDRLKDLAPPDFAIGGVMGGYDTPSFDLPTLEFAKAEFNAVTAKAFMPFGPWDDPNQPIDTSGLTRNVSWAASNGLRVHAHVLVYPTENVRLPWFAGLPNEDVEATLAQYVSTMATSTAGNVWVWDVVNEIIGDNGDAMDADGLRIGLGSGDGFVPYKEYAAMGPDYISKAFQWAKAADPNAILIVNEYSVETINDKSDRLFAYCKKLRDAGVPIDGVGFQNHWLDVRYEPDYPSIRANFQRFADEGFQIFITEADIASTITSNPDQEPPTTVQLQQQASVFRELLQIALDQPACKSFLMWDFTDETSWLQDTDFTLTLADRRPGFQDTIIPPGTSMFATPMSGGLNNPIEPKLAYLEMQAALVDKTPDLYRLSSGWDNATSYLARFGSPDENGNFVPADEVYLERLDDTSAGWSSLMWQLEKVDTGVYRLRNAWSDDSDYLTRQGFESDGGQLLPGFVLGMQGLDESWSSQLWYFDPNGDGGFRLLNGWSPGDGVLTREAAGQNASGDYVPGPEVRVYPAADWSSQVWYFRRVAP</sequence>
<dbReference type="Pfam" id="PF00331">
    <property type="entry name" value="Glyco_hydro_10"/>
    <property type="match status" value="1"/>
</dbReference>
<organism evidence="11 12">
    <name type="scientific">Neorhodopirellula lusitana</name>
    <dbReference type="NCBI Taxonomy" id="445327"/>
    <lineage>
        <taxon>Bacteria</taxon>
        <taxon>Pseudomonadati</taxon>
        <taxon>Planctomycetota</taxon>
        <taxon>Planctomycetia</taxon>
        <taxon>Pirellulales</taxon>
        <taxon>Pirellulaceae</taxon>
        <taxon>Neorhodopirellula</taxon>
    </lineage>
</organism>
<feature type="domain" description="GH10" evidence="10">
    <location>
        <begin position="132"/>
        <end position="466"/>
    </location>
</feature>
<gene>
    <name evidence="11" type="ORF">SAMN06265222_11312</name>
</gene>
<evidence type="ECO:0000256" key="5">
    <source>
        <dbReference type="ARBA" id="ARBA00022801"/>
    </source>
</evidence>
<dbReference type="Gene3D" id="2.80.10.50">
    <property type="match status" value="1"/>
</dbReference>
<keyword evidence="7 9" id="KW-0326">Glycosidase</keyword>
<dbReference type="PANTHER" id="PTHR31490:SF88">
    <property type="entry name" value="BETA-XYLANASE"/>
    <property type="match status" value="1"/>
</dbReference>
<keyword evidence="3" id="KW-0858">Xylan degradation</keyword>
<evidence type="ECO:0000313" key="11">
    <source>
        <dbReference type="EMBL" id="SMP70232.1"/>
    </source>
</evidence>
<evidence type="ECO:0000256" key="6">
    <source>
        <dbReference type="ARBA" id="ARBA00023277"/>
    </source>
</evidence>
<dbReference type="Proteomes" id="UP001158067">
    <property type="component" value="Unassembled WGS sequence"/>
</dbReference>
<dbReference type="InterPro" id="IPR001000">
    <property type="entry name" value="GH10_dom"/>
</dbReference>
<dbReference type="SUPFAM" id="SSF50370">
    <property type="entry name" value="Ricin B-like lectins"/>
    <property type="match status" value="1"/>
</dbReference>
<dbReference type="PROSITE" id="PS51760">
    <property type="entry name" value="GH10_2"/>
    <property type="match status" value="1"/>
</dbReference>
<evidence type="ECO:0000313" key="12">
    <source>
        <dbReference type="Proteomes" id="UP001158067"/>
    </source>
</evidence>
<keyword evidence="12" id="KW-1185">Reference proteome</keyword>
<dbReference type="CDD" id="cd23432">
    <property type="entry name" value="beta-trefoil_Ricin_EndoBetaGal-like"/>
    <property type="match status" value="1"/>
</dbReference>
<proteinExistence type="inferred from homology"/>
<evidence type="ECO:0000256" key="3">
    <source>
        <dbReference type="ARBA" id="ARBA00022651"/>
    </source>
</evidence>
<accession>A0ABY1QIE1</accession>
<evidence type="ECO:0000256" key="9">
    <source>
        <dbReference type="RuleBase" id="RU361174"/>
    </source>
</evidence>
<dbReference type="RefSeq" id="WP_283434275.1">
    <property type="nucleotide sequence ID" value="NZ_FXUG01000013.1"/>
</dbReference>
<comment type="catalytic activity">
    <reaction evidence="1 9">
        <text>Endohydrolysis of (1-&gt;4)-beta-D-xylosidic linkages in xylans.</text>
        <dbReference type="EC" id="3.2.1.8"/>
    </reaction>
</comment>
<dbReference type="InterPro" id="IPR035992">
    <property type="entry name" value="Ricin_B-like_lectins"/>
</dbReference>
<dbReference type="EMBL" id="FXUG01000013">
    <property type="protein sequence ID" value="SMP70232.1"/>
    <property type="molecule type" value="Genomic_DNA"/>
</dbReference>
<comment type="caution">
    <text evidence="11">The sequence shown here is derived from an EMBL/GenBank/DDBJ whole genome shotgun (WGS) entry which is preliminary data.</text>
</comment>
<dbReference type="Gene3D" id="3.20.20.80">
    <property type="entry name" value="Glycosidases"/>
    <property type="match status" value="1"/>
</dbReference>
<dbReference type="EC" id="3.2.1.8" evidence="9"/>
<evidence type="ECO:0000256" key="7">
    <source>
        <dbReference type="ARBA" id="ARBA00023295"/>
    </source>
</evidence>
<evidence type="ECO:0000256" key="8">
    <source>
        <dbReference type="ARBA" id="ARBA00023326"/>
    </source>
</evidence>
<evidence type="ECO:0000256" key="1">
    <source>
        <dbReference type="ARBA" id="ARBA00000681"/>
    </source>
</evidence>
<keyword evidence="4" id="KW-0732">Signal</keyword>
<dbReference type="SMART" id="SM00633">
    <property type="entry name" value="Glyco_10"/>
    <property type="match status" value="1"/>
</dbReference>
<dbReference type="InterPro" id="IPR017853">
    <property type="entry name" value="GH"/>
</dbReference>
<evidence type="ECO:0000259" key="10">
    <source>
        <dbReference type="PROSITE" id="PS51760"/>
    </source>
</evidence>
<evidence type="ECO:0000256" key="2">
    <source>
        <dbReference type="ARBA" id="ARBA00007495"/>
    </source>
</evidence>
<keyword evidence="8 9" id="KW-0624">Polysaccharide degradation</keyword>
<name>A0ABY1QIE1_9BACT</name>
<reference evidence="11 12" key="1">
    <citation type="submission" date="2017-05" db="EMBL/GenBank/DDBJ databases">
        <authorList>
            <person name="Varghese N."/>
            <person name="Submissions S."/>
        </authorList>
    </citation>
    <scope>NUCLEOTIDE SEQUENCE [LARGE SCALE GENOMIC DNA]</scope>
    <source>
        <strain evidence="11 12">DSM 25457</strain>
    </source>
</reference>
<evidence type="ECO:0000256" key="4">
    <source>
        <dbReference type="ARBA" id="ARBA00022729"/>
    </source>
</evidence>
<dbReference type="PROSITE" id="PS50231">
    <property type="entry name" value="RICIN_B_LECTIN"/>
    <property type="match status" value="1"/>
</dbReference>